<reference evidence="2 3" key="1">
    <citation type="journal article" date="2015" name="Plant Cell">
        <title>Oil accumulation by the oleaginous diatom Fistulifera solaris as revealed by the genome and transcriptome.</title>
        <authorList>
            <person name="Tanaka T."/>
            <person name="Maeda Y."/>
            <person name="Veluchamy A."/>
            <person name="Tanaka M."/>
            <person name="Abida H."/>
            <person name="Marechal E."/>
            <person name="Bowler C."/>
            <person name="Muto M."/>
            <person name="Sunaga Y."/>
            <person name="Tanaka M."/>
            <person name="Yoshino T."/>
            <person name="Taniguchi T."/>
            <person name="Fukuda Y."/>
            <person name="Nemoto M."/>
            <person name="Matsumoto M."/>
            <person name="Wong P.S."/>
            <person name="Aburatani S."/>
            <person name="Fujibuchi W."/>
        </authorList>
    </citation>
    <scope>NUCLEOTIDE SEQUENCE [LARGE SCALE GENOMIC DNA]</scope>
    <source>
        <strain evidence="2 3">JPCC DA0580</strain>
    </source>
</reference>
<dbReference type="AlphaFoldDB" id="A0A1Z5K487"/>
<keyword evidence="3" id="KW-1185">Reference proteome</keyword>
<evidence type="ECO:0000313" key="1">
    <source>
        <dbReference type="EMBL" id="GAX12324.1"/>
    </source>
</evidence>
<protein>
    <submittedName>
        <fullName evidence="2">Uncharacterized protein</fullName>
    </submittedName>
</protein>
<dbReference type="InParanoid" id="A0A1Z5K487"/>
<dbReference type="EMBL" id="BDSP01000153">
    <property type="protein sequence ID" value="GAX21070.1"/>
    <property type="molecule type" value="Genomic_DNA"/>
</dbReference>
<evidence type="ECO:0000313" key="3">
    <source>
        <dbReference type="Proteomes" id="UP000198406"/>
    </source>
</evidence>
<sequence>MSYEDKVQYVKEHPYAEQPVNVHTFKPLKDMKIEKILDPDDYVLIKWAGSKVLMIPKDFVEEWYASSYEQHQDYVEKNPDCVIEEST</sequence>
<comment type="caution">
    <text evidence="2">The sequence shown here is derived from an EMBL/GenBank/DDBJ whole genome shotgun (WGS) entry which is preliminary data.</text>
</comment>
<accession>A0A1Z5K487</accession>
<dbReference type="EMBL" id="BDSP01000050">
    <property type="protein sequence ID" value="GAX12324.1"/>
    <property type="molecule type" value="Genomic_DNA"/>
</dbReference>
<dbReference type="Proteomes" id="UP000198406">
    <property type="component" value="Unassembled WGS sequence"/>
</dbReference>
<evidence type="ECO:0000313" key="2">
    <source>
        <dbReference type="EMBL" id="GAX21070.1"/>
    </source>
</evidence>
<name>A0A1Z5K487_FISSO</name>
<gene>
    <name evidence="1" type="ORF">FisN_1Hh256</name>
    <name evidence="2" type="ORF">FisN_1Lh256</name>
</gene>
<organism evidence="2 3">
    <name type="scientific">Fistulifera solaris</name>
    <name type="common">Oleaginous diatom</name>
    <dbReference type="NCBI Taxonomy" id="1519565"/>
    <lineage>
        <taxon>Eukaryota</taxon>
        <taxon>Sar</taxon>
        <taxon>Stramenopiles</taxon>
        <taxon>Ochrophyta</taxon>
        <taxon>Bacillariophyta</taxon>
        <taxon>Bacillariophyceae</taxon>
        <taxon>Bacillariophycidae</taxon>
        <taxon>Naviculales</taxon>
        <taxon>Naviculaceae</taxon>
        <taxon>Fistulifera</taxon>
    </lineage>
</organism>
<proteinExistence type="predicted"/>
<reference evidence="2" key="2">
    <citation type="submission" date="2017-06" db="EMBL/GenBank/DDBJ databases">
        <authorList>
            <person name="Kim H.J."/>
            <person name="Triplett B.A."/>
        </authorList>
    </citation>
    <scope>NUCLEOTIDE SEQUENCE</scope>
    <source>
        <strain evidence="2">JPCC DA0580</strain>
    </source>
</reference>